<keyword evidence="3" id="KW-0175">Coiled coil</keyword>
<dbReference type="STRING" id="8187.ENSLCAP00010036864"/>
<dbReference type="Pfam" id="PF07714">
    <property type="entry name" value="PK_Tyr_Ser-Thr"/>
    <property type="match status" value="1"/>
</dbReference>
<dbReference type="Gene3D" id="1.20.930.20">
    <property type="entry name" value="Adaptor protein Cbl, N-terminal domain"/>
    <property type="match status" value="1"/>
</dbReference>
<reference evidence="5" key="3">
    <citation type="submission" date="2025-09" db="UniProtKB">
        <authorList>
            <consortium name="Ensembl"/>
        </authorList>
    </citation>
    <scope>IDENTIFICATION</scope>
</reference>
<organism evidence="5 6">
    <name type="scientific">Lates calcarifer</name>
    <name type="common">Barramundi</name>
    <name type="synonym">Holocentrus calcarifer</name>
    <dbReference type="NCBI Taxonomy" id="8187"/>
    <lineage>
        <taxon>Eukaryota</taxon>
        <taxon>Metazoa</taxon>
        <taxon>Chordata</taxon>
        <taxon>Craniata</taxon>
        <taxon>Vertebrata</taxon>
        <taxon>Euteleostomi</taxon>
        <taxon>Actinopterygii</taxon>
        <taxon>Neopterygii</taxon>
        <taxon>Teleostei</taxon>
        <taxon>Neoteleostei</taxon>
        <taxon>Acanthomorphata</taxon>
        <taxon>Carangaria</taxon>
        <taxon>Carangaria incertae sedis</taxon>
        <taxon>Centropomidae</taxon>
        <taxon>Lates</taxon>
    </lineage>
</organism>
<dbReference type="InterPro" id="IPR000719">
    <property type="entry name" value="Prot_kinase_dom"/>
</dbReference>
<dbReference type="GO" id="GO:0005524">
    <property type="term" value="F:ATP binding"/>
    <property type="evidence" value="ECO:0007669"/>
    <property type="project" value="UniProtKB-KW"/>
</dbReference>
<dbReference type="CDD" id="cd21037">
    <property type="entry name" value="MLKL_NTD"/>
    <property type="match status" value="1"/>
</dbReference>
<dbReference type="PANTHER" id="PTHR44329">
    <property type="entry name" value="SERINE/THREONINE-PROTEIN KINASE TNNI3K-RELATED"/>
    <property type="match status" value="1"/>
</dbReference>
<dbReference type="AlphaFoldDB" id="A0A4W6EI62"/>
<dbReference type="InterPro" id="IPR054000">
    <property type="entry name" value="MLKL_N"/>
</dbReference>
<feature type="coiled-coil region" evidence="3">
    <location>
        <begin position="54"/>
        <end position="81"/>
    </location>
</feature>
<keyword evidence="2" id="KW-0067">ATP-binding</keyword>
<evidence type="ECO:0000256" key="1">
    <source>
        <dbReference type="ARBA" id="ARBA00022741"/>
    </source>
</evidence>
<feature type="domain" description="Protein kinase" evidence="4">
    <location>
        <begin position="4"/>
        <end position="303"/>
    </location>
</feature>
<dbReference type="InterPro" id="IPR036537">
    <property type="entry name" value="Adaptor_Cbl_N_dom_sf"/>
</dbReference>
<proteinExistence type="predicted"/>
<dbReference type="GeneTree" id="ENSGT00390000016453"/>
<evidence type="ECO:0000256" key="2">
    <source>
        <dbReference type="ARBA" id="ARBA00022840"/>
    </source>
</evidence>
<evidence type="ECO:0000313" key="6">
    <source>
        <dbReference type="Proteomes" id="UP000314980"/>
    </source>
</evidence>
<keyword evidence="1" id="KW-0547">Nucleotide-binding</keyword>
<dbReference type="GO" id="GO:0097527">
    <property type="term" value="P:necroptotic signaling pathway"/>
    <property type="evidence" value="ECO:0007669"/>
    <property type="project" value="TreeGrafter"/>
</dbReference>
<protein>
    <recommendedName>
        <fullName evidence="4">Protein kinase domain-containing protein</fullName>
    </recommendedName>
</protein>
<dbReference type="PANTHER" id="PTHR44329:SF298">
    <property type="entry name" value="MIXED LINEAGE KINASE DOMAIN-LIKE PROTEIN"/>
    <property type="match status" value="1"/>
</dbReference>
<dbReference type="Proteomes" id="UP000314980">
    <property type="component" value="Unassembled WGS sequence"/>
</dbReference>
<dbReference type="GO" id="GO:0007166">
    <property type="term" value="P:cell surface receptor signaling pathway"/>
    <property type="evidence" value="ECO:0007669"/>
    <property type="project" value="InterPro"/>
</dbReference>
<accession>A0A4W6EI62</accession>
<dbReference type="Pfam" id="PF22215">
    <property type="entry name" value="MLKL_N"/>
    <property type="match status" value="1"/>
</dbReference>
<dbReference type="Ensembl" id="ENSLCAT00010037733.1">
    <property type="protein sequence ID" value="ENSLCAP00010036864.1"/>
    <property type="gene ID" value="ENSLCAG00010017266.1"/>
</dbReference>
<dbReference type="GO" id="GO:0004672">
    <property type="term" value="F:protein kinase activity"/>
    <property type="evidence" value="ECO:0007669"/>
    <property type="project" value="InterPro"/>
</dbReference>
<name>A0A4W6EI62_LATCA</name>
<evidence type="ECO:0000259" key="4">
    <source>
        <dbReference type="PROSITE" id="PS50011"/>
    </source>
</evidence>
<dbReference type="InterPro" id="IPR011009">
    <property type="entry name" value="Kinase-like_dom_sf"/>
</dbReference>
<dbReference type="InterPro" id="IPR051681">
    <property type="entry name" value="Ser/Thr_Kinases-Pseudokinases"/>
</dbReference>
<evidence type="ECO:0000313" key="5">
    <source>
        <dbReference type="Ensembl" id="ENSLCAP00010036864.1"/>
    </source>
</evidence>
<dbReference type="PROSITE" id="PS50011">
    <property type="entry name" value="PROTEIN_KINASE_DOM"/>
    <property type="match status" value="1"/>
</dbReference>
<dbReference type="InterPro" id="IPR059179">
    <property type="entry name" value="MLKL-like_MCAfunc"/>
</dbReference>
<dbReference type="InParanoid" id="A0A4W6EI62"/>
<reference evidence="5" key="2">
    <citation type="submission" date="2025-08" db="UniProtKB">
        <authorList>
            <consortium name="Ensembl"/>
        </authorList>
    </citation>
    <scope>IDENTIFICATION</scope>
</reference>
<sequence length="318" mass="36324">MDFIEPILSVASEIYALVEKVKANRKRCHRVSDRVKALEELVRSIRQREMFQSSDELEKSLKELSITLKSAEQLIKKYTLANWVERILNSSSHEDEFKSMNERLSDAFQVLSGALQVEQGNMLSWTKKACMCLDAAQGLYRSVSAKHSTKFSNWSRELHQTEVKSEVHGCINSNKFLVAEGYRVKLGGLELVETEMSLKKSTNHKETRSLCYSSPQMLSDISHYSKECEMYSFGIVMWEVATRKRPFEGCSGEEIYKKVYEERYQEPLPDDCPEPLGHLINACRAYDNFQRPSAGGKLVTVFTSCTAVFSSVGTFRCQ</sequence>
<dbReference type="InterPro" id="IPR001245">
    <property type="entry name" value="Ser-Thr/Tyr_kinase_cat_dom"/>
</dbReference>
<reference evidence="6" key="1">
    <citation type="submission" date="2015-09" db="EMBL/GenBank/DDBJ databases">
        <authorList>
            <person name="Sai Rama Sridatta P."/>
        </authorList>
    </citation>
    <scope>NUCLEOTIDE SEQUENCE [LARGE SCALE GENOMIC DNA]</scope>
</reference>
<dbReference type="SUPFAM" id="SSF56112">
    <property type="entry name" value="Protein kinase-like (PK-like)"/>
    <property type="match status" value="1"/>
</dbReference>
<evidence type="ECO:0000256" key="3">
    <source>
        <dbReference type="SAM" id="Coils"/>
    </source>
</evidence>
<keyword evidence="6" id="KW-1185">Reference proteome</keyword>
<dbReference type="Gene3D" id="1.10.510.10">
    <property type="entry name" value="Transferase(Phosphotransferase) domain 1"/>
    <property type="match status" value="1"/>
</dbReference>
<dbReference type="SMART" id="SM00220">
    <property type="entry name" value="S_TKc"/>
    <property type="match status" value="1"/>
</dbReference>